<evidence type="ECO:0000256" key="13">
    <source>
        <dbReference type="PIRSR" id="PIRSR018425-2"/>
    </source>
</evidence>
<dbReference type="GO" id="GO:0031123">
    <property type="term" value="P:RNA 3'-end processing"/>
    <property type="evidence" value="ECO:0007669"/>
    <property type="project" value="InterPro"/>
</dbReference>
<comment type="subcellular location">
    <subcellularLocation>
        <location evidence="2">Nucleus</location>
    </subcellularLocation>
</comment>
<proteinExistence type="inferred from homology"/>
<feature type="binding site" evidence="13">
    <location>
        <position position="150"/>
    </location>
    <ligand>
        <name>Mg(2+)</name>
        <dbReference type="ChEBI" id="CHEBI:18420"/>
        <label>2</label>
        <note>catalytic</note>
    </ligand>
</feature>
<dbReference type="STRING" id="857566.A0A1E3PHE9"/>
<evidence type="ECO:0000259" key="15">
    <source>
        <dbReference type="Pfam" id="PF04928"/>
    </source>
</evidence>
<evidence type="ECO:0000259" key="16">
    <source>
        <dbReference type="Pfam" id="PF20750"/>
    </source>
</evidence>
<dbReference type="PIRSF" id="PIRSF018425">
    <property type="entry name" value="PolyA_polymerase"/>
    <property type="match status" value="1"/>
</dbReference>
<feature type="binding site" evidence="12">
    <location>
        <position position="211"/>
    </location>
    <ligand>
        <name>ATP</name>
        <dbReference type="ChEBI" id="CHEBI:30616"/>
    </ligand>
</feature>
<dbReference type="InterPro" id="IPR043519">
    <property type="entry name" value="NT_sf"/>
</dbReference>
<dbReference type="GO" id="GO:0005634">
    <property type="term" value="C:nucleus"/>
    <property type="evidence" value="ECO:0007669"/>
    <property type="project" value="UniProtKB-SubCell"/>
</dbReference>
<feature type="binding site" evidence="12">
    <location>
        <begin position="83"/>
        <end position="85"/>
    </location>
    <ligand>
        <name>ATP</name>
        <dbReference type="ChEBI" id="CHEBI:30616"/>
    </ligand>
</feature>
<dbReference type="InterPro" id="IPR011068">
    <property type="entry name" value="NuclTrfase_I-like_C"/>
</dbReference>
<feature type="non-terminal residue" evidence="17">
    <location>
        <position position="524"/>
    </location>
</feature>
<dbReference type="InterPro" id="IPR007012">
    <property type="entry name" value="PolA_pol_cen_dom"/>
</dbReference>
<dbReference type="SUPFAM" id="SSF55003">
    <property type="entry name" value="PAP/Archaeal CCA-adding enzyme, C-terminal domain"/>
    <property type="match status" value="1"/>
</dbReference>
<feature type="binding site" evidence="12">
    <location>
        <begin position="229"/>
        <end position="230"/>
    </location>
    <ligand>
        <name>ATP</name>
        <dbReference type="ChEBI" id="CHEBI:30616"/>
    </ligand>
</feature>
<dbReference type="GO" id="GO:0003723">
    <property type="term" value="F:RNA binding"/>
    <property type="evidence" value="ECO:0007669"/>
    <property type="project" value="InterPro"/>
</dbReference>
<dbReference type="PANTHER" id="PTHR10682:SF10">
    <property type="entry name" value="POLYNUCLEOTIDE ADENYLYLTRANSFERASE"/>
    <property type="match status" value="1"/>
</dbReference>
<dbReference type="Pfam" id="PF20750">
    <property type="entry name" value="PAP_NTPase"/>
    <property type="match status" value="1"/>
</dbReference>
<dbReference type="EMBL" id="KV454411">
    <property type="protein sequence ID" value="ODQ64831.1"/>
    <property type="molecule type" value="Genomic_DNA"/>
</dbReference>
<evidence type="ECO:0000256" key="9">
    <source>
        <dbReference type="ARBA" id="ARBA00022840"/>
    </source>
</evidence>
<keyword evidence="18" id="KW-1185">Reference proteome</keyword>
<protein>
    <recommendedName>
        <fullName evidence="4">polynucleotide adenylyltransferase</fullName>
        <ecNumber evidence="4">2.7.7.19</ecNumber>
    </recommendedName>
</protein>
<dbReference type="Proteomes" id="UP000095009">
    <property type="component" value="Unassembled WGS sequence"/>
</dbReference>
<evidence type="ECO:0000259" key="14">
    <source>
        <dbReference type="Pfam" id="PF04926"/>
    </source>
</evidence>
<feature type="non-terminal residue" evidence="17">
    <location>
        <position position="1"/>
    </location>
</feature>
<accession>A0A1E3PHE9</accession>
<keyword evidence="11" id="KW-0539">Nucleus</keyword>
<organism evidence="17 18">
    <name type="scientific">Nadsonia fulvescens var. elongata DSM 6958</name>
    <dbReference type="NCBI Taxonomy" id="857566"/>
    <lineage>
        <taxon>Eukaryota</taxon>
        <taxon>Fungi</taxon>
        <taxon>Dikarya</taxon>
        <taxon>Ascomycota</taxon>
        <taxon>Saccharomycotina</taxon>
        <taxon>Dipodascomycetes</taxon>
        <taxon>Dipodascales</taxon>
        <taxon>Dipodascales incertae sedis</taxon>
        <taxon>Nadsonia</taxon>
    </lineage>
</organism>
<evidence type="ECO:0000256" key="7">
    <source>
        <dbReference type="ARBA" id="ARBA00022723"/>
    </source>
</evidence>
<evidence type="ECO:0000256" key="2">
    <source>
        <dbReference type="ARBA" id="ARBA00004123"/>
    </source>
</evidence>
<dbReference type="Pfam" id="PF04926">
    <property type="entry name" value="PAP_RNA-bind"/>
    <property type="match status" value="1"/>
</dbReference>
<evidence type="ECO:0000256" key="4">
    <source>
        <dbReference type="ARBA" id="ARBA00012388"/>
    </source>
</evidence>
<dbReference type="FunFam" id="3.30.460.10:FF:000002">
    <property type="entry name" value="Poly(A) polymerase alpha, putative"/>
    <property type="match status" value="1"/>
</dbReference>
<dbReference type="Gene3D" id="1.10.1410.10">
    <property type="match status" value="1"/>
</dbReference>
<keyword evidence="5" id="KW-0507">mRNA processing</keyword>
<dbReference type="CDD" id="cd05402">
    <property type="entry name" value="NT_PAP_TUTase"/>
    <property type="match status" value="1"/>
</dbReference>
<gene>
    <name evidence="17" type="ORF">NADFUDRAFT_10498</name>
</gene>
<sequence length="524" mass="60088">QIHGITPPISMIAPSAEDRSSTQQLMKELEIQGSFASVEDEKKRVEVLEIIQQLANDLVYNISVMKGLPKSIAKICKSKVYTFGSYKMGVYSPDSDIDTLIVLPKHVGRHDFFTHFETLLRERPELKEIFPIPEAYVPVMKIKFSGISLDIICSSISMASISQNLPLNDKALLKNLDDKNLRSLNGARVTDEIINLVPNKSAFKIALRAIKLWAQRKSIYGNIMGFPGGVAWAMMVARIAQLYPNASSSVLVEKFFTTFLNWNWPKPVLLKLIEDGPLNVRVWNPKSYGSDRAHLMPVITPAYPSMCSTHNITRSNQKIIMNEFLRASLLIKEVKATDDSKDWSPLFKKHDFFHRYEHYLMIIASTKEMANKEQHIKWSGFIESKIRLLVQKLELISNIDYAHPFNKPFNKRFHFADSYEMTKIIKGDIDYLFNNEYIIPENKLEKSGLAAIGSDILESTELLDQFKNARGENEWDLKDSCFDYLTTCTKWVDFNSTINDLSIKQIRNIELPDEMFDSDEKRPL</sequence>
<comment type="similarity">
    <text evidence="3">Belongs to the poly(A) polymerase family.</text>
</comment>
<keyword evidence="7 13" id="KW-0479">Metal-binding</keyword>
<feature type="binding site" evidence="12">
    <location>
        <position position="220"/>
    </location>
    <ligand>
        <name>ATP</name>
        <dbReference type="ChEBI" id="CHEBI:30616"/>
    </ligand>
</feature>
<keyword evidence="6" id="KW-0808">Transferase</keyword>
<evidence type="ECO:0000256" key="3">
    <source>
        <dbReference type="ARBA" id="ARBA00010912"/>
    </source>
</evidence>
<evidence type="ECO:0000256" key="11">
    <source>
        <dbReference type="ARBA" id="ARBA00023242"/>
    </source>
</evidence>
<dbReference type="FunFam" id="1.10.1410.10:FF:000001">
    <property type="entry name" value="Putative poly(A) polymerase gamma"/>
    <property type="match status" value="1"/>
</dbReference>
<dbReference type="SUPFAM" id="SSF81631">
    <property type="entry name" value="PAP/OAS1 substrate-binding domain"/>
    <property type="match status" value="1"/>
</dbReference>
<keyword evidence="9 12" id="KW-0067">ATP-binding</keyword>
<feature type="domain" description="Poly(A) polymerase central" evidence="15">
    <location>
        <begin position="203"/>
        <end position="349"/>
    </location>
</feature>
<dbReference type="Pfam" id="PF04928">
    <property type="entry name" value="PAP_central"/>
    <property type="match status" value="1"/>
</dbReference>
<evidence type="ECO:0000256" key="6">
    <source>
        <dbReference type="ARBA" id="ARBA00022679"/>
    </source>
</evidence>
<feature type="binding site" evidence="12">
    <location>
        <position position="150"/>
    </location>
    <ligand>
        <name>ATP</name>
        <dbReference type="ChEBI" id="CHEBI:30616"/>
    </ligand>
</feature>
<keyword evidence="8 12" id="KW-0547">Nucleotide-binding</keyword>
<name>A0A1E3PHE9_9ASCO</name>
<evidence type="ECO:0000256" key="1">
    <source>
        <dbReference type="ARBA" id="ARBA00001936"/>
    </source>
</evidence>
<feature type="binding site" evidence="13">
    <location>
        <position position="98"/>
    </location>
    <ligand>
        <name>Mg(2+)</name>
        <dbReference type="ChEBI" id="CHEBI:18420"/>
        <label>2</label>
        <note>catalytic</note>
    </ligand>
</feature>
<dbReference type="GO" id="GO:0046872">
    <property type="term" value="F:metal ion binding"/>
    <property type="evidence" value="ECO:0007669"/>
    <property type="project" value="UniProtKB-KW"/>
</dbReference>
<reference evidence="17 18" key="1">
    <citation type="journal article" date="2016" name="Proc. Natl. Acad. Sci. U.S.A.">
        <title>Comparative genomics of biotechnologically important yeasts.</title>
        <authorList>
            <person name="Riley R."/>
            <person name="Haridas S."/>
            <person name="Wolfe K.H."/>
            <person name="Lopes M.R."/>
            <person name="Hittinger C.T."/>
            <person name="Goeker M."/>
            <person name="Salamov A.A."/>
            <person name="Wisecaver J.H."/>
            <person name="Long T.M."/>
            <person name="Calvey C.H."/>
            <person name="Aerts A.L."/>
            <person name="Barry K.W."/>
            <person name="Choi C."/>
            <person name="Clum A."/>
            <person name="Coughlan A.Y."/>
            <person name="Deshpande S."/>
            <person name="Douglass A.P."/>
            <person name="Hanson S.J."/>
            <person name="Klenk H.-P."/>
            <person name="LaButti K.M."/>
            <person name="Lapidus A."/>
            <person name="Lindquist E.A."/>
            <person name="Lipzen A.M."/>
            <person name="Meier-Kolthoff J.P."/>
            <person name="Ohm R.A."/>
            <person name="Otillar R.P."/>
            <person name="Pangilinan J.L."/>
            <person name="Peng Y."/>
            <person name="Rokas A."/>
            <person name="Rosa C.A."/>
            <person name="Scheuner C."/>
            <person name="Sibirny A.A."/>
            <person name="Slot J.C."/>
            <person name="Stielow J.B."/>
            <person name="Sun H."/>
            <person name="Kurtzman C.P."/>
            <person name="Blackwell M."/>
            <person name="Grigoriev I.V."/>
            <person name="Jeffries T.W."/>
        </authorList>
    </citation>
    <scope>NUCLEOTIDE SEQUENCE [LARGE SCALE GENOMIC DNA]</scope>
    <source>
        <strain evidence="17 18">DSM 6958</strain>
    </source>
</reference>
<dbReference type="OrthoDB" id="412748at2759"/>
<dbReference type="InterPro" id="IPR007010">
    <property type="entry name" value="PolA_pol_RNA-bd_dom"/>
</dbReference>
<dbReference type="GO" id="GO:1990817">
    <property type="term" value="F:poly(A) RNA polymerase activity"/>
    <property type="evidence" value="ECO:0007669"/>
    <property type="project" value="UniProtKB-EC"/>
</dbReference>
<dbReference type="Gene3D" id="3.30.460.10">
    <property type="entry name" value="Beta Polymerase, domain 2"/>
    <property type="match status" value="1"/>
</dbReference>
<dbReference type="PANTHER" id="PTHR10682">
    <property type="entry name" value="POLY A POLYMERASE"/>
    <property type="match status" value="1"/>
</dbReference>
<dbReference type="Gene3D" id="3.30.70.590">
    <property type="entry name" value="Poly(A) polymerase predicted RNA binding domain"/>
    <property type="match status" value="1"/>
</dbReference>
<dbReference type="EC" id="2.7.7.19" evidence="4"/>
<feature type="domain" description="Poly(A) polymerase RNA-binding" evidence="14">
    <location>
        <begin position="351"/>
        <end position="523"/>
    </location>
</feature>
<evidence type="ECO:0000256" key="5">
    <source>
        <dbReference type="ARBA" id="ARBA00022664"/>
    </source>
</evidence>
<dbReference type="InterPro" id="IPR014492">
    <property type="entry name" value="PolyA_polymerase"/>
</dbReference>
<feature type="domain" description="Poly(A) polymerase nucleotidyltransferase" evidence="16">
    <location>
        <begin position="4"/>
        <end position="197"/>
    </location>
</feature>
<dbReference type="GO" id="GO:0005524">
    <property type="term" value="F:ATP binding"/>
    <property type="evidence" value="ECO:0007669"/>
    <property type="project" value="UniProtKB-KW"/>
</dbReference>
<feature type="binding site" evidence="13">
    <location>
        <position position="96"/>
    </location>
    <ligand>
        <name>Mg(2+)</name>
        <dbReference type="ChEBI" id="CHEBI:18420"/>
        <label>1</label>
        <note>catalytic</note>
    </ligand>
</feature>
<evidence type="ECO:0000313" key="17">
    <source>
        <dbReference type="EMBL" id="ODQ64831.1"/>
    </source>
</evidence>
<feature type="binding site" evidence="13">
    <location>
        <position position="98"/>
    </location>
    <ligand>
        <name>Mg(2+)</name>
        <dbReference type="ChEBI" id="CHEBI:18420"/>
        <label>1</label>
        <note>catalytic</note>
    </ligand>
</feature>
<feature type="binding site" evidence="13">
    <location>
        <position position="96"/>
    </location>
    <ligand>
        <name>Mg(2+)</name>
        <dbReference type="ChEBI" id="CHEBI:18420"/>
        <label>2</label>
        <note>catalytic</note>
    </ligand>
</feature>
<evidence type="ECO:0000256" key="10">
    <source>
        <dbReference type="ARBA" id="ARBA00022842"/>
    </source>
</evidence>
<evidence type="ECO:0000313" key="18">
    <source>
        <dbReference type="Proteomes" id="UP000095009"/>
    </source>
</evidence>
<comment type="cofactor">
    <cofactor evidence="1">
        <name>Mn(2+)</name>
        <dbReference type="ChEBI" id="CHEBI:29035"/>
    </cofactor>
</comment>
<dbReference type="AlphaFoldDB" id="A0A1E3PHE9"/>
<dbReference type="SUPFAM" id="SSF81301">
    <property type="entry name" value="Nucleotidyltransferase"/>
    <property type="match status" value="1"/>
</dbReference>
<dbReference type="GO" id="GO:0006397">
    <property type="term" value="P:mRNA processing"/>
    <property type="evidence" value="ECO:0007669"/>
    <property type="project" value="UniProtKB-KW"/>
</dbReference>
<evidence type="ECO:0000256" key="8">
    <source>
        <dbReference type="ARBA" id="ARBA00022741"/>
    </source>
</evidence>
<evidence type="ECO:0000256" key="12">
    <source>
        <dbReference type="PIRSR" id="PIRSR018425-1"/>
    </source>
</evidence>
<comment type="cofactor">
    <cofactor evidence="13">
        <name>Mg(2+)</name>
        <dbReference type="ChEBI" id="CHEBI:18420"/>
    </cofactor>
    <text evidence="13">Binds 2 magnesium ions. Also active with manganese.</text>
</comment>
<feature type="binding site" evidence="12">
    <location>
        <begin position="96"/>
        <end position="98"/>
    </location>
    <ligand>
        <name>ATP</name>
        <dbReference type="ChEBI" id="CHEBI:30616"/>
    </ligand>
</feature>
<dbReference type="InterPro" id="IPR048840">
    <property type="entry name" value="PolA_pol_NTPase"/>
</dbReference>
<keyword evidence="10 13" id="KW-0460">Magnesium</keyword>